<keyword evidence="6" id="KW-0496">Mitochondrion</keyword>
<dbReference type="NCBIfam" id="TIGR02227">
    <property type="entry name" value="sigpep_I_bact"/>
    <property type="match status" value="1"/>
</dbReference>
<feature type="active site" evidence="5">
    <location>
        <position position="83"/>
    </location>
</feature>
<dbReference type="EC" id="3.4.21.-" evidence="6"/>
<keyword evidence="4 6" id="KW-0378">Hydrolase</keyword>
<feature type="compositionally biased region" description="Basic and acidic residues" evidence="7">
    <location>
        <begin position="122"/>
        <end position="133"/>
    </location>
</feature>
<dbReference type="PROSITE" id="PS00760">
    <property type="entry name" value="SPASE_I_2"/>
    <property type="match status" value="1"/>
</dbReference>
<keyword evidence="6" id="KW-0999">Mitochondrion inner membrane</keyword>
<dbReference type="PANTHER" id="PTHR43390">
    <property type="entry name" value="SIGNAL PEPTIDASE I"/>
    <property type="match status" value="1"/>
</dbReference>
<feature type="region of interest" description="Disordered" evidence="7">
    <location>
        <begin position="122"/>
        <end position="149"/>
    </location>
</feature>
<dbReference type="InterPro" id="IPR019533">
    <property type="entry name" value="Peptidase_S26"/>
</dbReference>
<evidence type="ECO:0000256" key="7">
    <source>
        <dbReference type="SAM" id="MobiDB-lite"/>
    </source>
</evidence>
<dbReference type="GO" id="GO:0004252">
    <property type="term" value="F:serine-type endopeptidase activity"/>
    <property type="evidence" value="ECO:0007669"/>
    <property type="project" value="InterPro"/>
</dbReference>
<keyword evidence="6" id="KW-0472">Membrane</keyword>
<dbReference type="PROSITE" id="PS00761">
    <property type="entry name" value="SPASE_I_3"/>
    <property type="match status" value="1"/>
</dbReference>
<protein>
    <recommendedName>
        <fullName evidence="6">Mitochondrial inner membrane protease subunit</fullName>
        <ecNumber evidence="6">3.4.21.-</ecNumber>
    </recommendedName>
</protein>
<dbReference type="SUPFAM" id="SSF51306">
    <property type="entry name" value="LexA/Signal peptidase"/>
    <property type="match status" value="1"/>
</dbReference>
<comment type="subcellular location">
    <subcellularLocation>
        <location evidence="6">Mitochondrion inner membrane</location>
    </subcellularLocation>
</comment>
<evidence type="ECO:0000256" key="2">
    <source>
        <dbReference type="ARBA" id="ARBA00009370"/>
    </source>
</evidence>
<feature type="compositionally biased region" description="Basic and acidic residues" evidence="7">
    <location>
        <begin position="140"/>
        <end position="149"/>
    </location>
</feature>
<evidence type="ECO:0000256" key="6">
    <source>
        <dbReference type="RuleBase" id="RU362041"/>
    </source>
</evidence>
<evidence type="ECO:0000313" key="9">
    <source>
        <dbReference type="EMBL" id="CAH0376815.1"/>
    </source>
</evidence>
<dbReference type="InterPro" id="IPR019757">
    <property type="entry name" value="Pept_S26A_signal_pept_1_Lys-AS"/>
</dbReference>
<organism evidence="9 10">
    <name type="scientific">Pelagomonas calceolata</name>
    <dbReference type="NCBI Taxonomy" id="35677"/>
    <lineage>
        <taxon>Eukaryota</taxon>
        <taxon>Sar</taxon>
        <taxon>Stramenopiles</taxon>
        <taxon>Ochrophyta</taxon>
        <taxon>Pelagophyceae</taxon>
        <taxon>Pelagomonadales</taxon>
        <taxon>Pelagomonadaceae</taxon>
        <taxon>Pelagomonas</taxon>
    </lineage>
</organism>
<evidence type="ECO:0000256" key="4">
    <source>
        <dbReference type="ARBA" id="ARBA00022801"/>
    </source>
</evidence>
<feature type="domain" description="Peptidase S26" evidence="8">
    <location>
        <begin position="56"/>
        <end position="234"/>
    </location>
</feature>
<dbReference type="OrthoDB" id="308440at2759"/>
<name>A0A8J2SZT0_9STRA</name>
<reference evidence="9" key="1">
    <citation type="submission" date="2021-11" db="EMBL/GenBank/DDBJ databases">
        <authorList>
            <consortium name="Genoscope - CEA"/>
            <person name="William W."/>
        </authorList>
    </citation>
    <scope>NUCLEOTIDE SEQUENCE</scope>
</reference>
<comment type="similarity">
    <text evidence="2 6">Belongs to the peptidase S26 family.</text>
</comment>
<dbReference type="GO" id="GO:0009003">
    <property type="term" value="F:signal peptidase activity"/>
    <property type="evidence" value="ECO:0007669"/>
    <property type="project" value="UniProtKB-EC"/>
</dbReference>
<dbReference type="InterPro" id="IPR000223">
    <property type="entry name" value="Pept_S26A_signal_pept_1"/>
</dbReference>
<dbReference type="EMBL" id="CAKKNE010000005">
    <property type="protein sequence ID" value="CAH0376815.1"/>
    <property type="molecule type" value="Genomic_DNA"/>
</dbReference>
<dbReference type="GO" id="GO:0005743">
    <property type="term" value="C:mitochondrial inner membrane"/>
    <property type="evidence" value="ECO:0007669"/>
    <property type="project" value="UniProtKB-SubCell"/>
</dbReference>
<evidence type="ECO:0000256" key="5">
    <source>
        <dbReference type="PIRSR" id="PIRSR600223-1"/>
    </source>
</evidence>
<dbReference type="InterPro" id="IPR019758">
    <property type="entry name" value="Pept_S26A_signal_pept_1_CS"/>
</dbReference>
<dbReference type="InterPro" id="IPR019756">
    <property type="entry name" value="Pept_S26A_signal_pept_1_Ser-AS"/>
</dbReference>
<dbReference type="Proteomes" id="UP000789595">
    <property type="component" value="Unassembled WGS sequence"/>
</dbReference>
<dbReference type="AlphaFoldDB" id="A0A8J2SZT0"/>
<keyword evidence="3 6" id="KW-0645">Protease</keyword>
<dbReference type="GO" id="GO:0006465">
    <property type="term" value="P:signal peptide processing"/>
    <property type="evidence" value="ECO:0007669"/>
    <property type="project" value="InterPro"/>
</dbReference>
<evidence type="ECO:0000256" key="1">
    <source>
        <dbReference type="ARBA" id="ARBA00000677"/>
    </source>
</evidence>
<dbReference type="PROSITE" id="PS00501">
    <property type="entry name" value="SPASE_I_1"/>
    <property type="match status" value="1"/>
</dbReference>
<keyword evidence="10" id="KW-1185">Reference proteome</keyword>
<accession>A0A8J2SZT0</accession>
<gene>
    <name evidence="9" type="ORF">PECAL_5P14080</name>
</gene>
<evidence type="ECO:0000313" key="10">
    <source>
        <dbReference type="Proteomes" id="UP000789595"/>
    </source>
</evidence>
<feature type="active site" evidence="5">
    <location>
        <position position="154"/>
    </location>
</feature>
<dbReference type="CDD" id="cd06530">
    <property type="entry name" value="S26_SPase_I"/>
    <property type="match status" value="1"/>
</dbReference>
<sequence length="244" mass="26973">PRAAPRAAGAEKPNLAAADVRGRLEAMSRRFDRDATDLLKTWLPEDVDARAVGRSLRFYLRIVAVSFLVRWFVAEPRYIESSSMAPTFLPGDQIAVEKVSTLARLPAPGEVVLFRPPRSALDAERQSELDRAARRGAPPPRDRTQQRRRDVFVKRVVAGPGDVVEVRDRVVYVNGAAAAGAAAATAPAYTLEPRRVPPGSLFVLGDNRNRSFDSHVWGALPRENVVGHVILRYWPPGRFGLVEH</sequence>
<evidence type="ECO:0000256" key="3">
    <source>
        <dbReference type="ARBA" id="ARBA00022670"/>
    </source>
</evidence>
<comment type="catalytic activity">
    <reaction evidence="1">
        <text>Cleavage of hydrophobic, N-terminal signal or leader sequences from secreted and periplasmic proteins.</text>
        <dbReference type="EC" id="3.4.21.89"/>
    </reaction>
</comment>
<dbReference type="Pfam" id="PF10502">
    <property type="entry name" value="Peptidase_S26"/>
    <property type="match status" value="1"/>
</dbReference>
<evidence type="ECO:0000259" key="8">
    <source>
        <dbReference type="Pfam" id="PF10502"/>
    </source>
</evidence>
<feature type="non-terminal residue" evidence="9">
    <location>
        <position position="1"/>
    </location>
</feature>
<dbReference type="PRINTS" id="PR00727">
    <property type="entry name" value="LEADERPTASE"/>
</dbReference>
<dbReference type="Gene3D" id="2.10.109.10">
    <property type="entry name" value="Umud Fragment, subunit A"/>
    <property type="match status" value="1"/>
</dbReference>
<dbReference type="InterPro" id="IPR036286">
    <property type="entry name" value="LexA/Signal_pep-like_sf"/>
</dbReference>
<dbReference type="PANTHER" id="PTHR43390:SF1">
    <property type="entry name" value="CHLOROPLAST PROCESSING PEPTIDASE"/>
    <property type="match status" value="1"/>
</dbReference>
<comment type="caution">
    <text evidence="9">The sequence shown here is derived from an EMBL/GenBank/DDBJ whole genome shotgun (WGS) entry which is preliminary data.</text>
</comment>
<proteinExistence type="inferred from homology"/>